<dbReference type="AlphaFoldDB" id="A0A7V4DE98"/>
<comment type="catalytic activity">
    <reaction evidence="7">
        <text>[protein]-L-isoaspartate + S-adenosyl-L-methionine = [protein]-L-isoaspartate alpha-methyl ester + S-adenosyl-L-homocysteine</text>
        <dbReference type="Rhea" id="RHEA:12705"/>
        <dbReference type="Rhea" id="RHEA-COMP:12143"/>
        <dbReference type="Rhea" id="RHEA-COMP:12144"/>
        <dbReference type="ChEBI" id="CHEBI:57856"/>
        <dbReference type="ChEBI" id="CHEBI:59789"/>
        <dbReference type="ChEBI" id="CHEBI:90596"/>
        <dbReference type="ChEBI" id="CHEBI:90598"/>
        <dbReference type="EC" id="2.1.1.77"/>
    </reaction>
</comment>
<dbReference type="PANTHER" id="PTHR11579">
    <property type="entry name" value="PROTEIN-L-ISOASPARTATE O-METHYLTRANSFERASE"/>
    <property type="match status" value="1"/>
</dbReference>
<dbReference type="InterPro" id="IPR029063">
    <property type="entry name" value="SAM-dependent_MTases_sf"/>
</dbReference>
<dbReference type="CDD" id="cd02440">
    <property type="entry name" value="AdoMet_MTases"/>
    <property type="match status" value="1"/>
</dbReference>
<evidence type="ECO:0000256" key="2">
    <source>
        <dbReference type="ARBA" id="ARBA00005369"/>
    </source>
</evidence>
<comment type="subcellular location">
    <subcellularLocation>
        <location evidence="1 7">Cytoplasm</location>
    </subcellularLocation>
</comment>
<dbReference type="EC" id="2.1.1.77" evidence="7"/>
<dbReference type="GO" id="GO:0030091">
    <property type="term" value="P:protein repair"/>
    <property type="evidence" value="ECO:0007669"/>
    <property type="project" value="UniProtKB-UniRule"/>
</dbReference>
<keyword evidence="6 7" id="KW-0949">S-adenosyl-L-methionine</keyword>
<evidence type="ECO:0000256" key="1">
    <source>
        <dbReference type="ARBA" id="ARBA00004496"/>
    </source>
</evidence>
<dbReference type="HAMAP" id="MF_00090">
    <property type="entry name" value="PIMT"/>
    <property type="match status" value="1"/>
</dbReference>
<gene>
    <name evidence="7" type="primary">pcm</name>
    <name evidence="9" type="ORF">ENV30_04180</name>
</gene>
<proteinExistence type="inferred from homology"/>
<evidence type="ECO:0000256" key="6">
    <source>
        <dbReference type="ARBA" id="ARBA00022691"/>
    </source>
</evidence>
<dbReference type="NCBIfam" id="NF001453">
    <property type="entry name" value="PRK00312.1"/>
    <property type="match status" value="1"/>
</dbReference>
<comment type="function">
    <text evidence="7">Catalyzes the methyl esterification of L-isoaspartyl residues in peptides and proteins that result from spontaneous decomposition of normal L-aspartyl and L-asparaginyl residues. It plays a role in the repair and/or degradation of damaged proteins.</text>
</comment>
<organism evidence="9">
    <name type="scientific">Candidatus Caldatribacterium californiense</name>
    <dbReference type="NCBI Taxonomy" id="1454726"/>
    <lineage>
        <taxon>Bacteria</taxon>
        <taxon>Pseudomonadati</taxon>
        <taxon>Atribacterota</taxon>
        <taxon>Atribacteria</taxon>
        <taxon>Atribacterales</taxon>
        <taxon>Candidatus Caldatribacteriaceae</taxon>
        <taxon>Candidatus Caldatribacterium</taxon>
    </lineage>
</organism>
<evidence type="ECO:0000256" key="4">
    <source>
        <dbReference type="ARBA" id="ARBA00022603"/>
    </source>
</evidence>
<dbReference type="FunFam" id="3.40.50.150:FF:000010">
    <property type="entry name" value="Protein-L-isoaspartate O-methyltransferase"/>
    <property type="match status" value="1"/>
</dbReference>
<sequence>MKKFLCLFSLILFALPAFSQEDPFARSRERMLERDIIARGITDSRVIEALRRVPRHLFVPKELEKLAYEDTPLPIGYGQTISQPYIVALMTENLRAQPGERILEVGTGSGYQAAILSEMGCEVYTVEIIKALADEAQERLFRLGYRNVSVLWGDGYLGWEEKAPFDGIIVTCAVDHLPPPLLQQLKEGGRMVVPVGPPWSIQSLLVVEKRKDGIVTEDLGAVRFVPLTREKRVE</sequence>
<dbReference type="GO" id="GO:0032259">
    <property type="term" value="P:methylation"/>
    <property type="evidence" value="ECO:0007669"/>
    <property type="project" value="UniProtKB-KW"/>
</dbReference>
<feature type="signal peptide" evidence="8">
    <location>
        <begin position="1"/>
        <end position="19"/>
    </location>
</feature>
<feature type="chain" id="PRO_5031193919" description="Protein-L-isoaspartate O-methyltransferase" evidence="8">
    <location>
        <begin position="20"/>
        <end position="234"/>
    </location>
</feature>
<evidence type="ECO:0000256" key="3">
    <source>
        <dbReference type="ARBA" id="ARBA00022490"/>
    </source>
</evidence>
<dbReference type="EMBL" id="DTFV01000057">
    <property type="protein sequence ID" value="HGI30492.1"/>
    <property type="molecule type" value="Genomic_DNA"/>
</dbReference>
<dbReference type="InterPro" id="IPR000682">
    <property type="entry name" value="PCMT"/>
</dbReference>
<evidence type="ECO:0000256" key="5">
    <source>
        <dbReference type="ARBA" id="ARBA00022679"/>
    </source>
</evidence>
<dbReference type="GO" id="GO:0005737">
    <property type="term" value="C:cytoplasm"/>
    <property type="evidence" value="ECO:0007669"/>
    <property type="project" value="UniProtKB-SubCell"/>
</dbReference>
<accession>A0A7V4DE98</accession>
<comment type="similarity">
    <text evidence="2 7">Belongs to the methyltransferase superfamily. L-isoaspartyl/D-aspartyl protein methyltransferase family.</text>
</comment>
<keyword evidence="5 7" id="KW-0808">Transferase</keyword>
<evidence type="ECO:0000313" key="9">
    <source>
        <dbReference type="EMBL" id="HGI30492.1"/>
    </source>
</evidence>
<keyword evidence="3 7" id="KW-0963">Cytoplasm</keyword>
<keyword evidence="8" id="KW-0732">Signal</keyword>
<dbReference type="PROSITE" id="PS01279">
    <property type="entry name" value="PCMT"/>
    <property type="match status" value="1"/>
</dbReference>
<dbReference type="SUPFAM" id="SSF53335">
    <property type="entry name" value="S-adenosyl-L-methionine-dependent methyltransferases"/>
    <property type="match status" value="1"/>
</dbReference>
<dbReference type="GO" id="GO:0004719">
    <property type="term" value="F:protein-L-isoaspartate (D-aspartate) O-methyltransferase activity"/>
    <property type="evidence" value="ECO:0007669"/>
    <property type="project" value="UniProtKB-UniRule"/>
</dbReference>
<dbReference type="Gene3D" id="3.40.50.150">
    <property type="entry name" value="Vaccinia Virus protein VP39"/>
    <property type="match status" value="1"/>
</dbReference>
<protein>
    <recommendedName>
        <fullName evidence="7">Protein-L-isoaspartate O-methyltransferase</fullName>
        <ecNumber evidence="7">2.1.1.77</ecNumber>
    </recommendedName>
    <alternativeName>
        <fullName evidence="7">L-isoaspartyl protein carboxyl methyltransferase</fullName>
    </alternativeName>
    <alternativeName>
        <fullName evidence="7">Protein L-isoaspartyl methyltransferase</fullName>
    </alternativeName>
    <alternativeName>
        <fullName evidence="7">Protein-beta-aspartate methyltransferase</fullName>
        <shortName evidence="7">PIMT</shortName>
    </alternativeName>
</protein>
<keyword evidence="4 7" id="KW-0489">Methyltransferase</keyword>
<evidence type="ECO:0000256" key="7">
    <source>
        <dbReference type="HAMAP-Rule" id="MF_00090"/>
    </source>
</evidence>
<dbReference type="PANTHER" id="PTHR11579:SF0">
    <property type="entry name" value="PROTEIN-L-ISOASPARTATE(D-ASPARTATE) O-METHYLTRANSFERASE"/>
    <property type="match status" value="1"/>
</dbReference>
<dbReference type="NCBIfam" id="TIGR00080">
    <property type="entry name" value="pimt"/>
    <property type="match status" value="1"/>
</dbReference>
<feature type="active site" evidence="7">
    <location>
        <position position="82"/>
    </location>
</feature>
<name>A0A7V4DE98_9BACT</name>
<evidence type="ECO:0000256" key="8">
    <source>
        <dbReference type="SAM" id="SignalP"/>
    </source>
</evidence>
<reference evidence="9" key="1">
    <citation type="journal article" date="2020" name="mSystems">
        <title>Genome- and Community-Level Interaction Insights into Carbon Utilization and Element Cycling Functions of Hydrothermarchaeota in Hydrothermal Sediment.</title>
        <authorList>
            <person name="Zhou Z."/>
            <person name="Liu Y."/>
            <person name="Xu W."/>
            <person name="Pan J."/>
            <person name="Luo Z.H."/>
            <person name="Li M."/>
        </authorList>
    </citation>
    <scope>NUCLEOTIDE SEQUENCE [LARGE SCALE GENOMIC DNA]</scope>
    <source>
        <strain evidence="9">SpSt-747</strain>
    </source>
</reference>
<dbReference type="Pfam" id="PF01135">
    <property type="entry name" value="PCMT"/>
    <property type="match status" value="1"/>
</dbReference>
<comment type="caution">
    <text evidence="9">The sequence shown here is derived from an EMBL/GenBank/DDBJ whole genome shotgun (WGS) entry which is preliminary data.</text>
</comment>